<feature type="domain" description="Chromo" evidence="1">
    <location>
        <begin position="1"/>
        <end position="44"/>
    </location>
</feature>
<comment type="caution">
    <text evidence="2">The sequence shown here is derived from an EMBL/GenBank/DDBJ whole genome shotgun (WGS) entry which is preliminary data.</text>
</comment>
<dbReference type="InterPro" id="IPR016197">
    <property type="entry name" value="Chromo-like_dom_sf"/>
</dbReference>
<dbReference type="AlphaFoldDB" id="A0A438K9U7"/>
<dbReference type="InterPro" id="IPR000953">
    <property type="entry name" value="Chromo/chromo_shadow_dom"/>
</dbReference>
<evidence type="ECO:0000313" key="3">
    <source>
        <dbReference type="Proteomes" id="UP000288805"/>
    </source>
</evidence>
<organism evidence="2 3">
    <name type="scientific">Vitis vinifera</name>
    <name type="common">Grape</name>
    <dbReference type="NCBI Taxonomy" id="29760"/>
    <lineage>
        <taxon>Eukaryota</taxon>
        <taxon>Viridiplantae</taxon>
        <taxon>Streptophyta</taxon>
        <taxon>Embryophyta</taxon>
        <taxon>Tracheophyta</taxon>
        <taxon>Spermatophyta</taxon>
        <taxon>Magnoliopsida</taxon>
        <taxon>eudicotyledons</taxon>
        <taxon>Gunneridae</taxon>
        <taxon>Pentapetalae</taxon>
        <taxon>rosids</taxon>
        <taxon>Vitales</taxon>
        <taxon>Vitaceae</taxon>
        <taxon>Viteae</taxon>
        <taxon>Vitis</taxon>
    </lineage>
</organism>
<evidence type="ECO:0000313" key="2">
    <source>
        <dbReference type="EMBL" id="RVX17947.1"/>
    </source>
</evidence>
<reference evidence="2 3" key="1">
    <citation type="journal article" date="2018" name="PLoS Genet.">
        <title>Population sequencing reveals clonal diversity and ancestral inbreeding in the grapevine cultivar Chardonnay.</title>
        <authorList>
            <person name="Roach M.J."/>
            <person name="Johnson D.L."/>
            <person name="Bohlmann J."/>
            <person name="van Vuuren H.J."/>
            <person name="Jones S.J."/>
            <person name="Pretorius I.S."/>
            <person name="Schmidt S.A."/>
            <person name="Borneman A.R."/>
        </authorList>
    </citation>
    <scope>NUCLEOTIDE SEQUENCE [LARGE SCALE GENOMIC DNA]</scope>
    <source>
        <strain evidence="3">cv. Chardonnay</strain>
        <tissue evidence="2">Leaf</tissue>
    </source>
</reference>
<protein>
    <recommendedName>
        <fullName evidence="1">Chromo domain-containing protein</fullName>
    </recommendedName>
</protein>
<sequence length="150" mass="16924">MGHSRKNRRTDFLVQWKGTSEVEATWERDITLWQFETTVQAYWQTKVDEGINFSRRGKQGKLGGWWFKLQELSEEAASKPDTHHEQARRAPTGPGVAYIFPAQARERLNLVRGAMPCAPRGISHGHNAMARCYGAEPDSGSKQHAQAMGT</sequence>
<dbReference type="SUPFAM" id="SSF54160">
    <property type="entry name" value="Chromo domain-like"/>
    <property type="match status" value="1"/>
</dbReference>
<name>A0A438K9U7_VITVI</name>
<proteinExistence type="predicted"/>
<accession>A0A438K9U7</accession>
<evidence type="ECO:0000259" key="1">
    <source>
        <dbReference type="PROSITE" id="PS50013"/>
    </source>
</evidence>
<gene>
    <name evidence="2" type="ORF">CK203_004121</name>
</gene>
<dbReference type="EMBL" id="QGNW01000012">
    <property type="protein sequence ID" value="RVX17947.1"/>
    <property type="molecule type" value="Genomic_DNA"/>
</dbReference>
<dbReference type="Proteomes" id="UP000288805">
    <property type="component" value="Unassembled WGS sequence"/>
</dbReference>
<dbReference type="PROSITE" id="PS50013">
    <property type="entry name" value="CHROMO_2"/>
    <property type="match status" value="1"/>
</dbReference>
<dbReference type="Gene3D" id="2.40.50.40">
    <property type="match status" value="1"/>
</dbReference>